<feature type="disulfide bond" evidence="11">
    <location>
        <begin position="515"/>
        <end position="524"/>
    </location>
</feature>
<dbReference type="PROSITE" id="PS00010">
    <property type="entry name" value="ASX_HYDROXYL"/>
    <property type="match status" value="2"/>
</dbReference>
<keyword evidence="5 13" id="KW-0732">Signal</keyword>
<dbReference type="PROSITE" id="PS50026">
    <property type="entry name" value="EGF_3"/>
    <property type="match status" value="6"/>
</dbReference>
<dbReference type="InterPro" id="IPR051355">
    <property type="entry name" value="Notch/Slit_guidance"/>
</dbReference>
<feature type="domain" description="EGF-like" evidence="15">
    <location>
        <begin position="452"/>
        <end position="487"/>
    </location>
</feature>
<keyword evidence="6 13" id="KW-0677">Repeat</keyword>
<dbReference type="GO" id="GO:0043235">
    <property type="term" value="C:receptor complex"/>
    <property type="evidence" value="ECO:0007669"/>
    <property type="project" value="TreeGrafter"/>
</dbReference>
<feature type="domain" description="EGF-like" evidence="15">
    <location>
        <begin position="526"/>
        <end position="564"/>
    </location>
</feature>
<dbReference type="FunFam" id="2.10.25.10:FF:000061">
    <property type="entry name" value="Delta-like protein"/>
    <property type="match status" value="1"/>
</dbReference>
<gene>
    <name evidence="17" type="ORF">HOLleu_08861</name>
</gene>
<evidence type="ECO:0000259" key="15">
    <source>
        <dbReference type="PROSITE" id="PS50026"/>
    </source>
</evidence>
<dbReference type="Gene3D" id="2.10.25.140">
    <property type="match status" value="1"/>
</dbReference>
<evidence type="ECO:0000256" key="14">
    <source>
        <dbReference type="SAM" id="Phobius"/>
    </source>
</evidence>
<dbReference type="PROSITE" id="PS01186">
    <property type="entry name" value="EGF_2"/>
    <property type="match status" value="7"/>
</dbReference>
<dbReference type="FunFam" id="2.10.25.140:FF:000001">
    <property type="entry name" value="Delta-like protein"/>
    <property type="match status" value="1"/>
</dbReference>
<keyword evidence="10" id="KW-0325">Glycoprotein</keyword>
<dbReference type="FunFam" id="2.10.25.10:FF:000118">
    <property type="entry name" value="protein delta homolog 2"/>
    <property type="match status" value="1"/>
</dbReference>
<dbReference type="CDD" id="cd00054">
    <property type="entry name" value="EGF_CA"/>
    <property type="match status" value="5"/>
</dbReference>
<evidence type="ECO:0000256" key="10">
    <source>
        <dbReference type="ARBA" id="ARBA00023180"/>
    </source>
</evidence>
<keyword evidence="9 11" id="KW-1015">Disulfide bond</keyword>
<sequence length="827" mass="91437">MGSTRFSWRYFAFFAVQLSIIFHKVSGKGLFQLRLISFKNDFGLDIHGNCCDGSPYRTDRQCSSPCRTYFKICLFNYVQEIRTDPFPKCTYGNTTTNIIGNNSFRIPSNDSDGFIQLPFDFAWRNDFSLIVDAWHTNVSNSKNMTQAESNSKLLTRLATQRNQDVSPVWTHDRYNSTDHNHTLQYSYRVVCDENYYGAGCTRRCVPHDDIIGHYTCGPDGSKICLDGWQGPRCTEAICTNGCDHGRCLGPNMCECDAGYQGDSCDECKPRNGCVHGTCDEPNECNCFPGWAGSLCSIDTDYCTKHTPCQNGGTCRNQGSLGYTCYCAEGFTGANCQEEAVTPQCYNGGTPVNIPNHDPPCICPAETIGDRCQLYIRRCDPDPCQNGGTCTDQEGDGPEGFQCLCSDGFVGAECEIVDHCASQPCANGATCRNLETDFACECPTGFVGKTCQLNICENHECYNGGNCLADFEGARCQCPSGFKGEQCEVNVDDCVGNPCENGGTCQDLINSFRCKCGEGYFGDNCEKRECPGPRNPCANGGTCSMDSVGGFTCSCAEGFSGLFCENATGDSTHTQQPPVVTTEIEMPQTNIFPSTKKEEMTKLMQIIKMVAFIIFGILIVLTLSCLTIVIYKKQRSERTSRDLENNPAPPNNRAVLTYTDNFSNSEKVLPLLSISEKVCNKEIEQDNLKATHFKHFSSSNSSSNTLSKNSISKDYKIKDYSSKEFECLQNSGENRASCEDCSVVRYVPQTRHSLPRNCDSEEICNSDEFYYYDEKKVALKRTDSLHTNSQSSSLESTPKHTAKCPILQISAVVEDNFPAPVLLHATEV</sequence>
<feature type="domain" description="DSL" evidence="16">
    <location>
        <begin position="189"/>
        <end position="233"/>
    </location>
</feature>
<dbReference type="InterPro" id="IPR000742">
    <property type="entry name" value="EGF"/>
</dbReference>
<dbReference type="SUPFAM" id="SSF57184">
    <property type="entry name" value="Growth factor receptor domain"/>
    <property type="match status" value="1"/>
</dbReference>
<comment type="subcellular location">
    <subcellularLocation>
        <location evidence="1 13">Membrane</location>
        <topology evidence="1 13">Single-pass type I membrane protein</topology>
    </subcellularLocation>
</comment>
<feature type="domain" description="EGF-like" evidence="15">
    <location>
        <begin position="374"/>
        <end position="414"/>
    </location>
</feature>
<dbReference type="InterPro" id="IPR001881">
    <property type="entry name" value="EGF-like_Ca-bd_dom"/>
</dbReference>
<dbReference type="FunFam" id="2.10.25.10:FF:000122">
    <property type="entry name" value="Protein crumbs homolog 2"/>
    <property type="match status" value="1"/>
</dbReference>
<feature type="disulfide bond" evidence="12">
    <location>
        <begin position="224"/>
        <end position="233"/>
    </location>
</feature>
<dbReference type="Gene3D" id="2.10.25.10">
    <property type="entry name" value="Laminin"/>
    <property type="match status" value="7"/>
</dbReference>
<dbReference type="InterPro" id="IPR009030">
    <property type="entry name" value="Growth_fac_rcpt_cys_sf"/>
</dbReference>
<dbReference type="PRINTS" id="PR00010">
    <property type="entry name" value="EGFBLOOD"/>
</dbReference>
<keyword evidence="18" id="KW-1185">Reference proteome</keyword>
<feature type="domain" description="EGF-like" evidence="15">
    <location>
        <begin position="489"/>
        <end position="525"/>
    </location>
</feature>
<protein>
    <recommendedName>
        <fullName evidence="13">Delta-like protein</fullName>
    </recommendedName>
</protein>
<dbReference type="GO" id="GO:0005886">
    <property type="term" value="C:plasma membrane"/>
    <property type="evidence" value="ECO:0007669"/>
    <property type="project" value="TreeGrafter"/>
</dbReference>
<dbReference type="Gene3D" id="2.60.40.3510">
    <property type="match status" value="1"/>
</dbReference>
<feature type="domain" description="EGF-like" evidence="15">
    <location>
        <begin position="415"/>
        <end position="451"/>
    </location>
</feature>
<keyword evidence="4 13" id="KW-0812">Transmembrane</keyword>
<dbReference type="Pfam" id="PF12661">
    <property type="entry name" value="hEGF"/>
    <property type="match status" value="1"/>
</dbReference>
<comment type="caution">
    <text evidence="11">Lacks conserved residue(s) required for the propagation of feature annotation.</text>
</comment>
<keyword evidence="2 13" id="KW-0217">Developmental protein</keyword>
<evidence type="ECO:0000259" key="16">
    <source>
        <dbReference type="PROSITE" id="PS51051"/>
    </source>
</evidence>
<evidence type="ECO:0000256" key="2">
    <source>
        <dbReference type="ARBA" id="ARBA00022473"/>
    </source>
</evidence>
<evidence type="ECO:0000256" key="9">
    <source>
        <dbReference type="ARBA" id="ARBA00023157"/>
    </source>
</evidence>
<evidence type="ECO:0000313" key="18">
    <source>
        <dbReference type="Proteomes" id="UP001152320"/>
    </source>
</evidence>
<dbReference type="Pfam" id="PF01414">
    <property type="entry name" value="DSL"/>
    <property type="match status" value="1"/>
</dbReference>
<dbReference type="InterPro" id="IPR013032">
    <property type="entry name" value="EGF-like_CS"/>
</dbReference>
<dbReference type="InterPro" id="IPR001774">
    <property type="entry name" value="DSL"/>
</dbReference>
<dbReference type="EMBL" id="JAIZAY010000003">
    <property type="protein sequence ID" value="KAJ8045779.1"/>
    <property type="molecule type" value="Genomic_DNA"/>
</dbReference>
<dbReference type="FunFam" id="2.10.25.10:FF:000173">
    <property type="entry name" value="Neurogenic locus notch protein 2"/>
    <property type="match status" value="1"/>
</dbReference>
<name>A0A9Q1HGM1_HOLLE</name>
<dbReference type="PROSITE" id="PS01187">
    <property type="entry name" value="EGF_CA"/>
    <property type="match status" value="1"/>
</dbReference>
<accession>A0A9Q1HGM1</accession>
<feature type="disulfide bond" evidence="12">
    <location>
        <begin position="204"/>
        <end position="216"/>
    </location>
</feature>
<dbReference type="GO" id="GO:0009986">
    <property type="term" value="C:cell surface"/>
    <property type="evidence" value="ECO:0007669"/>
    <property type="project" value="TreeGrafter"/>
</dbReference>
<feature type="disulfide bond" evidence="11">
    <location>
        <begin position="554"/>
        <end position="563"/>
    </location>
</feature>
<dbReference type="PANTHER" id="PTHR45836">
    <property type="entry name" value="SLIT HOMOLOG"/>
    <property type="match status" value="1"/>
</dbReference>
<dbReference type="Pfam" id="PF21700">
    <property type="entry name" value="EGF_DL_JAG"/>
    <property type="match status" value="1"/>
</dbReference>
<dbReference type="InterPro" id="IPR011651">
    <property type="entry name" value="Notch_ligand_N"/>
</dbReference>
<feature type="domain" description="EGF-like" evidence="15">
    <location>
        <begin position="298"/>
        <end position="336"/>
    </location>
</feature>
<dbReference type="FunFam" id="2.10.25.10:FF:000064">
    <property type="entry name" value="Delta-like protein"/>
    <property type="match status" value="1"/>
</dbReference>
<dbReference type="GO" id="GO:0007219">
    <property type="term" value="P:Notch signaling pathway"/>
    <property type="evidence" value="ECO:0007669"/>
    <property type="project" value="InterPro"/>
</dbReference>
<dbReference type="Pfam" id="PF07657">
    <property type="entry name" value="MNNL"/>
    <property type="match status" value="1"/>
</dbReference>
<evidence type="ECO:0000256" key="6">
    <source>
        <dbReference type="ARBA" id="ARBA00022737"/>
    </source>
</evidence>
<dbReference type="SMART" id="SM00179">
    <property type="entry name" value="EGF_CA"/>
    <property type="match status" value="6"/>
</dbReference>
<organism evidence="17 18">
    <name type="scientific">Holothuria leucospilota</name>
    <name type="common">Black long sea cucumber</name>
    <name type="synonym">Mertensiothuria leucospilota</name>
    <dbReference type="NCBI Taxonomy" id="206669"/>
    <lineage>
        <taxon>Eukaryota</taxon>
        <taxon>Metazoa</taxon>
        <taxon>Echinodermata</taxon>
        <taxon>Eleutherozoa</taxon>
        <taxon>Echinozoa</taxon>
        <taxon>Holothuroidea</taxon>
        <taxon>Aspidochirotacea</taxon>
        <taxon>Aspidochirotida</taxon>
        <taxon>Holothuriidae</taxon>
        <taxon>Holothuria</taxon>
    </lineage>
</organism>
<evidence type="ECO:0000256" key="8">
    <source>
        <dbReference type="ARBA" id="ARBA00023136"/>
    </source>
</evidence>
<evidence type="ECO:0000256" key="3">
    <source>
        <dbReference type="ARBA" id="ARBA00022536"/>
    </source>
</evidence>
<keyword evidence="3 11" id="KW-0245">EGF-like domain</keyword>
<evidence type="ECO:0000256" key="1">
    <source>
        <dbReference type="ARBA" id="ARBA00004479"/>
    </source>
</evidence>
<dbReference type="InterPro" id="IPR018097">
    <property type="entry name" value="EGF_Ca-bd_CS"/>
</dbReference>
<dbReference type="Pfam" id="PF00008">
    <property type="entry name" value="EGF"/>
    <property type="match status" value="5"/>
</dbReference>
<dbReference type="GO" id="GO:0007411">
    <property type="term" value="P:axon guidance"/>
    <property type="evidence" value="ECO:0007669"/>
    <property type="project" value="TreeGrafter"/>
</dbReference>
<proteinExistence type="predicted"/>
<evidence type="ECO:0000256" key="13">
    <source>
        <dbReference type="RuleBase" id="RU280815"/>
    </source>
</evidence>
<evidence type="ECO:0000256" key="5">
    <source>
        <dbReference type="ARBA" id="ARBA00022729"/>
    </source>
</evidence>
<feature type="disulfide bond" evidence="11">
    <location>
        <begin position="404"/>
        <end position="413"/>
    </location>
</feature>
<comment type="function">
    <text evidence="13">Putative Notch ligand involved in the mediation of Notch signaling.</text>
</comment>
<dbReference type="Proteomes" id="UP001152320">
    <property type="component" value="Chromosome 3"/>
</dbReference>
<dbReference type="SMART" id="SM00051">
    <property type="entry name" value="DSL"/>
    <property type="match status" value="1"/>
</dbReference>
<keyword evidence="7 13" id="KW-1133">Transmembrane helix</keyword>
<dbReference type="PROSITE" id="PS00022">
    <property type="entry name" value="EGF_1"/>
    <property type="match status" value="9"/>
</dbReference>
<dbReference type="SMART" id="SM00181">
    <property type="entry name" value="EGF"/>
    <property type="match status" value="9"/>
</dbReference>
<dbReference type="OrthoDB" id="283575at2759"/>
<evidence type="ECO:0000256" key="7">
    <source>
        <dbReference type="ARBA" id="ARBA00022989"/>
    </source>
</evidence>
<dbReference type="AlphaFoldDB" id="A0A9Q1HGM1"/>
<evidence type="ECO:0000256" key="11">
    <source>
        <dbReference type="PROSITE-ProRule" id="PRU00076"/>
    </source>
</evidence>
<feature type="transmembrane region" description="Helical" evidence="14">
    <location>
        <begin position="608"/>
        <end position="630"/>
    </location>
</feature>
<keyword evidence="8 13" id="KW-0472">Membrane</keyword>
<feature type="disulfide bond" evidence="11">
    <location>
        <begin position="441"/>
        <end position="450"/>
    </location>
</feature>
<evidence type="ECO:0000256" key="12">
    <source>
        <dbReference type="PROSITE-ProRule" id="PRU00377"/>
    </source>
</evidence>
<evidence type="ECO:0000313" key="17">
    <source>
        <dbReference type="EMBL" id="KAJ8045779.1"/>
    </source>
</evidence>
<dbReference type="PROSITE" id="PS51051">
    <property type="entry name" value="DSL"/>
    <property type="match status" value="1"/>
</dbReference>
<feature type="disulfide bond" evidence="11">
    <location>
        <begin position="477"/>
        <end position="486"/>
    </location>
</feature>
<reference evidence="17" key="1">
    <citation type="submission" date="2021-10" db="EMBL/GenBank/DDBJ databases">
        <title>Tropical sea cucumber genome reveals ecological adaptation and Cuvierian tubules defense mechanism.</title>
        <authorList>
            <person name="Chen T."/>
        </authorList>
    </citation>
    <scope>NUCLEOTIDE SEQUENCE</scope>
    <source>
        <strain evidence="17">Nanhai2018</strain>
        <tissue evidence="17">Muscle</tissue>
    </source>
</reference>
<feature type="disulfide bond" evidence="12">
    <location>
        <begin position="191"/>
        <end position="200"/>
    </location>
</feature>
<dbReference type="SUPFAM" id="SSF57196">
    <property type="entry name" value="EGF/Laminin"/>
    <property type="match status" value="4"/>
</dbReference>
<evidence type="ECO:0000256" key="4">
    <source>
        <dbReference type="ARBA" id="ARBA00022692"/>
    </source>
</evidence>
<comment type="caution">
    <text evidence="17">The sequence shown here is derived from an EMBL/GenBank/DDBJ whole genome shotgun (WGS) entry which is preliminary data.</text>
</comment>
<dbReference type="InterPro" id="IPR000152">
    <property type="entry name" value="EGF-type_Asp/Asn_hydroxyl_site"/>
</dbReference>
<feature type="disulfide bond" evidence="11">
    <location>
        <begin position="326"/>
        <end position="335"/>
    </location>
</feature>
<dbReference type="PANTHER" id="PTHR45836:SF23">
    <property type="entry name" value="NEUROGENIC LOCUS NOTCH HOMOLOG PROTEIN 1"/>
    <property type="match status" value="1"/>
</dbReference>
<dbReference type="GO" id="GO:0005509">
    <property type="term" value="F:calcium ion binding"/>
    <property type="evidence" value="ECO:0007669"/>
    <property type="project" value="InterPro"/>
</dbReference>